<name>A0ABD2A7H1_VESSQ</name>
<evidence type="ECO:0000313" key="3">
    <source>
        <dbReference type="Proteomes" id="UP001607302"/>
    </source>
</evidence>
<feature type="compositionally biased region" description="Basic and acidic residues" evidence="1">
    <location>
        <begin position="180"/>
        <end position="205"/>
    </location>
</feature>
<keyword evidence="3" id="KW-1185">Reference proteome</keyword>
<dbReference type="AlphaFoldDB" id="A0ABD2A7H1"/>
<accession>A0ABD2A7H1</accession>
<gene>
    <name evidence="2" type="ORF">V1478_014234</name>
</gene>
<comment type="caution">
    <text evidence="2">The sequence shown here is derived from an EMBL/GenBank/DDBJ whole genome shotgun (WGS) entry which is preliminary data.</text>
</comment>
<feature type="region of interest" description="Disordered" evidence="1">
    <location>
        <begin position="159"/>
        <end position="205"/>
    </location>
</feature>
<dbReference type="Proteomes" id="UP001607302">
    <property type="component" value="Unassembled WGS sequence"/>
</dbReference>
<dbReference type="EMBL" id="JAUDFV010000154">
    <property type="protein sequence ID" value="KAL2716558.1"/>
    <property type="molecule type" value="Genomic_DNA"/>
</dbReference>
<protein>
    <submittedName>
        <fullName evidence="2">Uncharacterized protein</fullName>
    </submittedName>
</protein>
<proteinExistence type="predicted"/>
<evidence type="ECO:0000256" key="1">
    <source>
        <dbReference type="SAM" id="MobiDB-lite"/>
    </source>
</evidence>
<reference evidence="2 3" key="1">
    <citation type="journal article" date="2024" name="Ann. Entomol. Soc. Am.">
        <title>Genomic analyses of the southern and eastern yellowjacket wasps (Hymenoptera: Vespidae) reveal evolutionary signatures of social life.</title>
        <authorList>
            <person name="Catto M.A."/>
            <person name="Caine P.B."/>
            <person name="Orr S.E."/>
            <person name="Hunt B.G."/>
            <person name="Goodisman M.A.D."/>
        </authorList>
    </citation>
    <scope>NUCLEOTIDE SEQUENCE [LARGE SCALE GENOMIC DNA]</scope>
    <source>
        <strain evidence="2">233</strain>
        <tissue evidence="2">Head and thorax</tissue>
    </source>
</reference>
<sequence length="205" mass="23339">MDPSEFYDCNDYQIENVGTYLLTYIGRRIIPFVQLYGLKVLNSLECPSTLEAICKFSDRRQFTGYLTVSSLRVIYRRSCDSIMVWIALSNEASIILLTESDEFGSSLNTLPLTFDSCYIQFQEGTKNLSGTQGSQRRALPTAQKRNEFRFERREKPIGRCLENNGPRKLDGGCKVPSKSKRVEGMRDRERDGGRDGDKGEDGTEE</sequence>
<evidence type="ECO:0000313" key="2">
    <source>
        <dbReference type="EMBL" id="KAL2716558.1"/>
    </source>
</evidence>
<organism evidence="2 3">
    <name type="scientific">Vespula squamosa</name>
    <name type="common">Southern yellow jacket</name>
    <name type="synonym">Wasp</name>
    <dbReference type="NCBI Taxonomy" id="30214"/>
    <lineage>
        <taxon>Eukaryota</taxon>
        <taxon>Metazoa</taxon>
        <taxon>Ecdysozoa</taxon>
        <taxon>Arthropoda</taxon>
        <taxon>Hexapoda</taxon>
        <taxon>Insecta</taxon>
        <taxon>Pterygota</taxon>
        <taxon>Neoptera</taxon>
        <taxon>Endopterygota</taxon>
        <taxon>Hymenoptera</taxon>
        <taxon>Apocrita</taxon>
        <taxon>Aculeata</taxon>
        <taxon>Vespoidea</taxon>
        <taxon>Vespidae</taxon>
        <taxon>Vespinae</taxon>
        <taxon>Vespula</taxon>
    </lineage>
</organism>